<proteinExistence type="predicted"/>
<keyword evidence="3" id="KW-0614">Plasmid</keyword>
<evidence type="ECO:0008006" key="5">
    <source>
        <dbReference type="Google" id="ProtNLM"/>
    </source>
</evidence>
<feature type="transmembrane region" description="Helical" evidence="2">
    <location>
        <begin position="36"/>
        <end position="66"/>
    </location>
</feature>
<geneLocation type="plasmid" evidence="3 4">
    <name>pdjl-6-5</name>
</geneLocation>
<evidence type="ECO:0000256" key="2">
    <source>
        <dbReference type="SAM" id="Phobius"/>
    </source>
</evidence>
<organism evidence="3 4">
    <name type="scientific">Rhodococcus qingshengii JCM 15477</name>
    <dbReference type="NCBI Taxonomy" id="1303681"/>
    <lineage>
        <taxon>Bacteria</taxon>
        <taxon>Bacillati</taxon>
        <taxon>Actinomycetota</taxon>
        <taxon>Actinomycetes</taxon>
        <taxon>Mycobacteriales</taxon>
        <taxon>Nocardiaceae</taxon>
        <taxon>Rhodococcus</taxon>
        <taxon>Rhodococcus erythropolis group</taxon>
    </lineage>
</organism>
<feature type="region of interest" description="Disordered" evidence="1">
    <location>
        <begin position="1"/>
        <end position="23"/>
    </location>
</feature>
<keyword evidence="4" id="KW-1185">Reference proteome</keyword>
<dbReference type="EMBL" id="CP096568">
    <property type="protein sequence ID" value="UPU47056.1"/>
    <property type="molecule type" value="Genomic_DNA"/>
</dbReference>
<sequence>MTAVPHSPRTDDPMCTSLADNKTEQHHRSRLPAASIALGTLSIAAFWLVGLGLALGIAATICGAIATTRPAVTDDEAASLRALLGIVAGAAGITVSTGAALFRVLGQL</sequence>
<evidence type="ECO:0000313" key="3">
    <source>
        <dbReference type="EMBL" id="UPU47056.1"/>
    </source>
</evidence>
<keyword evidence="2" id="KW-0812">Transmembrane</keyword>
<accession>A0AB38RQ68</accession>
<protein>
    <recommendedName>
        <fullName evidence="5">DUF4190 domain-containing protein</fullName>
    </recommendedName>
</protein>
<reference evidence="4" key="1">
    <citation type="journal article" date="2022" name="Environ. Microbiol.">
        <title>Functional analysis, diversity, and distribution of carbendazim hydrolases MheI and CbmA, responsible for the initial step in carbendazim degradation.</title>
        <authorList>
            <person name="Zhang M."/>
            <person name="Bai X."/>
            <person name="Li Q."/>
            <person name="Zhang L."/>
            <person name="Zhu Q."/>
            <person name="Gao S."/>
            <person name="Ke Z."/>
            <person name="Jiang M."/>
            <person name="Hu J."/>
            <person name="Qiu J."/>
            <person name="Hong Q."/>
        </authorList>
    </citation>
    <scope>NUCLEOTIDE SEQUENCE [LARGE SCALE GENOMIC DNA]</scope>
    <source>
        <strain evidence="4">djl-6</strain>
    </source>
</reference>
<evidence type="ECO:0000313" key="4">
    <source>
        <dbReference type="Proteomes" id="UP000831484"/>
    </source>
</evidence>
<dbReference type="RefSeq" id="WP_054802191.1">
    <property type="nucleotide sequence ID" value="NZ_CP096568.1"/>
</dbReference>
<feature type="transmembrane region" description="Helical" evidence="2">
    <location>
        <begin position="78"/>
        <end position="102"/>
    </location>
</feature>
<keyword evidence="2" id="KW-0472">Membrane</keyword>
<dbReference type="AlphaFoldDB" id="A0AB38RQ68"/>
<name>A0AB38RQ68_RHOSG</name>
<keyword evidence="2" id="KW-1133">Transmembrane helix</keyword>
<gene>
    <name evidence="3" type="ORF">M0639_33820</name>
</gene>
<evidence type="ECO:0000256" key="1">
    <source>
        <dbReference type="SAM" id="MobiDB-lite"/>
    </source>
</evidence>
<dbReference type="Proteomes" id="UP000831484">
    <property type="component" value="Plasmid pdjl-6-5"/>
</dbReference>